<evidence type="ECO:0008006" key="3">
    <source>
        <dbReference type="Google" id="ProtNLM"/>
    </source>
</evidence>
<comment type="caution">
    <text evidence="1">The sequence shown here is derived from an EMBL/GenBank/DDBJ whole genome shotgun (WGS) entry which is preliminary data.</text>
</comment>
<accession>A0AAW9U499</accession>
<sequence length="82" mass="9405">MLYSLLTIPSVAFFFFYCPAPPRVLHLTFQKQLTIQGAFINPYTFEDSIALLSSGIRRKCLLRTCKKKKTHCCSFLFSSTCD</sequence>
<reference evidence="1 2" key="1">
    <citation type="submission" date="2019-11" db="EMBL/GenBank/DDBJ databases">
        <title>Draft genome sequence of 12 host-associated Lactobacillus reuteri rodent strains.</title>
        <authorList>
            <person name="Zhang S."/>
            <person name="Ozcam M."/>
            <person name="Van Pijkeren J.P."/>
        </authorList>
    </citation>
    <scope>NUCLEOTIDE SEQUENCE [LARGE SCALE GENOMIC DNA]</scope>
    <source>
        <strain evidence="1 2">6799jm-1</strain>
    </source>
</reference>
<dbReference type="Proteomes" id="UP000452188">
    <property type="component" value="Unassembled WGS sequence"/>
</dbReference>
<dbReference type="AlphaFoldDB" id="A0AAW9U499"/>
<evidence type="ECO:0000313" key="1">
    <source>
        <dbReference type="EMBL" id="MRG76134.1"/>
    </source>
</evidence>
<evidence type="ECO:0000313" key="2">
    <source>
        <dbReference type="Proteomes" id="UP000452188"/>
    </source>
</evidence>
<proteinExistence type="predicted"/>
<name>A0AAW9U499_LIMRT</name>
<protein>
    <recommendedName>
        <fullName evidence="3">Secreted protein</fullName>
    </recommendedName>
</protein>
<gene>
    <name evidence="1" type="ORF">GIX79_10480</name>
</gene>
<organism evidence="1 2">
    <name type="scientific">Limosilactobacillus reuteri</name>
    <name type="common">Lactobacillus reuteri</name>
    <dbReference type="NCBI Taxonomy" id="1598"/>
    <lineage>
        <taxon>Bacteria</taxon>
        <taxon>Bacillati</taxon>
        <taxon>Bacillota</taxon>
        <taxon>Bacilli</taxon>
        <taxon>Lactobacillales</taxon>
        <taxon>Lactobacillaceae</taxon>
        <taxon>Limosilactobacillus</taxon>
    </lineage>
</organism>
<dbReference type="EMBL" id="WJMV01000100">
    <property type="protein sequence ID" value="MRG76134.1"/>
    <property type="molecule type" value="Genomic_DNA"/>
</dbReference>